<proteinExistence type="predicted"/>
<evidence type="ECO:0000256" key="2">
    <source>
        <dbReference type="SAM" id="Coils"/>
    </source>
</evidence>
<accession>A0A8T1XCS2</accession>
<dbReference type="PANTHER" id="PTHR23160">
    <property type="entry name" value="SYNAPTONEMAL COMPLEX PROTEIN-RELATED"/>
    <property type="match status" value="1"/>
</dbReference>
<comment type="caution">
    <text evidence="4">The sequence shown here is derived from an EMBL/GenBank/DDBJ whole genome shotgun (WGS) entry which is preliminary data.</text>
</comment>
<dbReference type="PANTHER" id="PTHR23160:SF22">
    <property type="entry name" value="WEB FAMILY PROTEIN"/>
    <property type="match status" value="1"/>
</dbReference>
<keyword evidence="1 2" id="KW-0175">Coiled coil</keyword>
<protein>
    <submittedName>
        <fullName evidence="4">Uncharacterized protein</fullName>
    </submittedName>
</protein>
<dbReference type="Proteomes" id="UP000694251">
    <property type="component" value="Unassembled WGS sequence"/>
</dbReference>
<gene>
    <name evidence="4" type="ORF">ISN44_Un16g000090</name>
</gene>
<dbReference type="GO" id="GO:0007131">
    <property type="term" value="P:reciprocal meiotic recombination"/>
    <property type="evidence" value="ECO:0007669"/>
    <property type="project" value="TreeGrafter"/>
</dbReference>
<dbReference type="AlphaFoldDB" id="A0A8T1XCS2"/>
<sequence>MKLKESLLDKEEDLKNVTAEISSLREWEGSVLEKSRSCQRLRSCQRRMQAWLMKQPNYRALFKKVKISKKRKLVLKKIEELSVANESLADNVTDLQSIVQESKDLKEREVAYLKKIEELSVANESLVDKETKLQHIDQEAEELRGREASHLKKMKKSKDLREREVAYLKKIDELSTANGTLADNVTNLQNISEENKELRERETTLLKKAEELSELNESLVDKASKLQTISNHEKEELKERETAYLKKIEELSKVQEDLLNKENELHENELQAVVCENEELKSKQVSTLKTIDELSDLKQSLIHKEKELQAAITLIDKQNELQGVFHENEELKAKEASSLKKIDELLHLEQSWLEKESEFQRVTQENLELKTQDALAAKKIEELSKLKESLLEKETELKCREAAALEKMEEPSKHGNSELNSIGKDYDLVQFSEVNGASNGDERQRLIIINKQRSREHMIQESPMEAIDKHLMGERAAIHKVAHRVEGERNVEKESEFKMWDSYKIEKSEVSPERETELDSVEEEVDSKAESSENMDQYSNGFSLTDHTEDSGNLLKGTT</sequence>
<evidence type="ECO:0000313" key="5">
    <source>
        <dbReference type="Proteomes" id="UP000694251"/>
    </source>
</evidence>
<feature type="compositionally biased region" description="Basic and acidic residues" evidence="3">
    <location>
        <begin position="506"/>
        <end position="517"/>
    </location>
</feature>
<dbReference type="EMBL" id="JAEFBJ010000016">
    <property type="protein sequence ID" value="KAG7531867.1"/>
    <property type="molecule type" value="Genomic_DNA"/>
</dbReference>
<evidence type="ECO:0000256" key="3">
    <source>
        <dbReference type="SAM" id="MobiDB-lite"/>
    </source>
</evidence>
<feature type="compositionally biased region" description="Polar residues" evidence="3">
    <location>
        <begin position="532"/>
        <end position="545"/>
    </location>
</feature>
<keyword evidence="5" id="KW-1185">Reference proteome</keyword>
<feature type="region of interest" description="Disordered" evidence="3">
    <location>
        <begin position="506"/>
        <end position="559"/>
    </location>
</feature>
<feature type="coiled-coil region" evidence="2">
    <location>
        <begin position="181"/>
        <end position="334"/>
    </location>
</feature>
<organism evidence="4 5">
    <name type="scientific">Arabidopsis suecica</name>
    <name type="common">Swedish thale-cress</name>
    <name type="synonym">Cardaminopsis suecica</name>
    <dbReference type="NCBI Taxonomy" id="45249"/>
    <lineage>
        <taxon>Eukaryota</taxon>
        <taxon>Viridiplantae</taxon>
        <taxon>Streptophyta</taxon>
        <taxon>Embryophyta</taxon>
        <taxon>Tracheophyta</taxon>
        <taxon>Spermatophyta</taxon>
        <taxon>Magnoliopsida</taxon>
        <taxon>eudicotyledons</taxon>
        <taxon>Gunneridae</taxon>
        <taxon>Pentapetalae</taxon>
        <taxon>rosids</taxon>
        <taxon>malvids</taxon>
        <taxon>Brassicales</taxon>
        <taxon>Brassicaceae</taxon>
        <taxon>Camelineae</taxon>
        <taxon>Arabidopsis</taxon>
    </lineage>
</organism>
<evidence type="ECO:0000313" key="4">
    <source>
        <dbReference type="EMBL" id="KAG7531867.1"/>
    </source>
</evidence>
<reference evidence="4 5" key="1">
    <citation type="submission" date="2020-12" db="EMBL/GenBank/DDBJ databases">
        <title>Concerted genomic and epigenomic changes stabilize Arabidopsis allopolyploids.</title>
        <authorList>
            <person name="Chen Z."/>
        </authorList>
    </citation>
    <scope>NUCLEOTIDE SEQUENCE [LARGE SCALE GENOMIC DNA]</scope>
    <source>
        <strain evidence="4">As9502</strain>
        <tissue evidence="4">Leaf</tissue>
    </source>
</reference>
<evidence type="ECO:0000256" key="1">
    <source>
        <dbReference type="ARBA" id="ARBA00023054"/>
    </source>
</evidence>
<name>A0A8T1XCS2_ARASU</name>